<evidence type="ECO:0000256" key="6">
    <source>
        <dbReference type="ARBA" id="ARBA00022692"/>
    </source>
</evidence>
<proteinExistence type="inferred from homology"/>
<comment type="caution">
    <text evidence="15">The sequence shown here is derived from an EMBL/GenBank/DDBJ whole genome shotgun (WGS) entry which is preliminary data.</text>
</comment>
<dbReference type="PANTHER" id="PTHR30529:SF7">
    <property type="entry name" value="CYTOCHROME B561 BACTERIAL_NI-HYDROGENASE DOMAIN-CONTAINING PROTEIN"/>
    <property type="match status" value="1"/>
</dbReference>
<evidence type="ECO:0000256" key="10">
    <source>
        <dbReference type="ARBA" id="ARBA00023004"/>
    </source>
</evidence>
<dbReference type="InterPro" id="IPR011577">
    <property type="entry name" value="Cyt_b561_bac/Ni-Hgenase"/>
</dbReference>
<feature type="domain" description="Cytochrome b561 bacterial/Ni-hydrogenase" evidence="14">
    <location>
        <begin position="21"/>
        <end position="183"/>
    </location>
</feature>
<feature type="transmembrane region" description="Helical" evidence="13">
    <location>
        <begin position="160"/>
        <end position="179"/>
    </location>
</feature>
<feature type="transmembrane region" description="Helical" evidence="13">
    <location>
        <begin position="62"/>
        <end position="84"/>
    </location>
</feature>
<dbReference type="Pfam" id="PF01292">
    <property type="entry name" value="Ni_hydr_CYTB"/>
    <property type="match status" value="1"/>
</dbReference>
<keyword evidence="11 13" id="KW-0472">Membrane</keyword>
<comment type="subcellular location">
    <subcellularLocation>
        <location evidence="2">Cell membrane</location>
        <topology evidence="2">Multi-pass membrane protein</topology>
    </subcellularLocation>
</comment>
<comment type="cofactor">
    <cofactor evidence="1">
        <name>heme b</name>
        <dbReference type="ChEBI" id="CHEBI:60344"/>
    </cofactor>
</comment>
<keyword evidence="6 13" id="KW-0812">Transmembrane</keyword>
<keyword evidence="5" id="KW-0349">Heme</keyword>
<dbReference type="Proteomes" id="UP000466130">
    <property type="component" value="Unassembled WGS sequence"/>
</dbReference>
<dbReference type="RefSeq" id="WP_153842199.1">
    <property type="nucleotide sequence ID" value="NZ_CP048602.1"/>
</dbReference>
<keyword evidence="3" id="KW-0813">Transport</keyword>
<dbReference type="SUPFAM" id="SSF81342">
    <property type="entry name" value="Transmembrane di-heme cytochromes"/>
    <property type="match status" value="1"/>
</dbReference>
<evidence type="ECO:0000256" key="4">
    <source>
        <dbReference type="ARBA" id="ARBA00022475"/>
    </source>
</evidence>
<evidence type="ECO:0000256" key="7">
    <source>
        <dbReference type="ARBA" id="ARBA00022723"/>
    </source>
</evidence>
<dbReference type="InterPro" id="IPR016174">
    <property type="entry name" value="Di-haem_cyt_TM"/>
</dbReference>
<evidence type="ECO:0000256" key="13">
    <source>
        <dbReference type="SAM" id="Phobius"/>
    </source>
</evidence>
<evidence type="ECO:0000313" key="15">
    <source>
        <dbReference type="EMBL" id="KAE8439815.1"/>
    </source>
</evidence>
<name>A0ABQ6XCU8_9GAMM</name>
<evidence type="ECO:0000256" key="11">
    <source>
        <dbReference type="ARBA" id="ARBA00023136"/>
    </source>
</evidence>
<evidence type="ECO:0000256" key="9">
    <source>
        <dbReference type="ARBA" id="ARBA00022989"/>
    </source>
</evidence>
<keyword evidence="8" id="KW-0249">Electron transport</keyword>
<accession>A0ABQ6XCU8</accession>
<evidence type="ECO:0000259" key="14">
    <source>
        <dbReference type="Pfam" id="PF01292"/>
    </source>
</evidence>
<dbReference type="EMBL" id="VWRT01000001">
    <property type="protein sequence ID" value="KAE8439815.1"/>
    <property type="molecule type" value="Genomic_DNA"/>
</dbReference>
<organism evidence="15 16">
    <name type="scientific">Vreelandella piezotolerans</name>
    <dbReference type="NCBI Taxonomy" id="2609667"/>
    <lineage>
        <taxon>Bacteria</taxon>
        <taxon>Pseudomonadati</taxon>
        <taxon>Pseudomonadota</taxon>
        <taxon>Gammaproteobacteria</taxon>
        <taxon>Oceanospirillales</taxon>
        <taxon>Halomonadaceae</taxon>
        <taxon>Vreelandella</taxon>
    </lineage>
</organism>
<evidence type="ECO:0000256" key="1">
    <source>
        <dbReference type="ARBA" id="ARBA00001970"/>
    </source>
</evidence>
<dbReference type="InterPro" id="IPR052168">
    <property type="entry name" value="Cytochrome_b561_oxidase"/>
</dbReference>
<feature type="transmembrane region" description="Helical" evidence="13">
    <location>
        <begin position="104"/>
        <end position="126"/>
    </location>
</feature>
<evidence type="ECO:0000256" key="12">
    <source>
        <dbReference type="ARBA" id="ARBA00037975"/>
    </source>
</evidence>
<evidence type="ECO:0000256" key="2">
    <source>
        <dbReference type="ARBA" id="ARBA00004651"/>
    </source>
</evidence>
<keyword evidence="16" id="KW-1185">Reference proteome</keyword>
<comment type="similarity">
    <text evidence="12">Belongs to the cytochrome b561 family.</text>
</comment>
<gene>
    <name evidence="15" type="ORF">F1978_00745</name>
</gene>
<keyword evidence="10" id="KW-0408">Iron</keyword>
<keyword evidence="4" id="KW-1003">Cell membrane</keyword>
<evidence type="ECO:0000256" key="8">
    <source>
        <dbReference type="ARBA" id="ARBA00022982"/>
    </source>
</evidence>
<sequence>MLKAVSNSAALPNTWRDTPFRYGLVSRSFHWLTALLVLTQFFVVAMWRVLGETSVTLMLSRLAPHGAIGLLLMVITLGRLLWWYSQRHQRPQPPKTLRGRLARIVHGAFYALLMLIASLGLIRHYAGGWPLKAYGWELIPGAENDTPALMLPADLLHSPLSWLLLLLVAGHIVMAIIGGRSRKNF</sequence>
<feature type="transmembrane region" description="Helical" evidence="13">
    <location>
        <begin position="29"/>
        <end position="50"/>
    </location>
</feature>
<protein>
    <submittedName>
        <fullName evidence="15">Cytochrome b</fullName>
    </submittedName>
</protein>
<evidence type="ECO:0000256" key="5">
    <source>
        <dbReference type="ARBA" id="ARBA00022617"/>
    </source>
</evidence>
<reference evidence="15 16" key="1">
    <citation type="submission" date="2019-09" db="EMBL/GenBank/DDBJ databases">
        <title>The Halomonas whole genome shotgun (WGS).</title>
        <authorList>
            <person name="Xie Z."/>
        </authorList>
    </citation>
    <scope>NUCLEOTIDE SEQUENCE [LARGE SCALE GENOMIC DNA]</scope>
    <source>
        <strain evidence="15 16">NBT06E8</strain>
    </source>
</reference>
<keyword evidence="7" id="KW-0479">Metal-binding</keyword>
<dbReference type="PANTHER" id="PTHR30529">
    <property type="entry name" value="CYTOCHROME B561"/>
    <property type="match status" value="1"/>
</dbReference>
<keyword evidence="9 13" id="KW-1133">Transmembrane helix</keyword>
<evidence type="ECO:0000313" key="16">
    <source>
        <dbReference type="Proteomes" id="UP000466130"/>
    </source>
</evidence>
<evidence type="ECO:0000256" key="3">
    <source>
        <dbReference type="ARBA" id="ARBA00022448"/>
    </source>
</evidence>